<comment type="caution">
    <text evidence="1">The sequence shown here is derived from an EMBL/GenBank/DDBJ whole genome shotgun (WGS) entry which is preliminary data.</text>
</comment>
<proteinExistence type="predicted"/>
<accession>A0A4Z2GUD5</accession>
<protein>
    <submittedName>
        <fullName evidence="1">Uncharacterized protein</fullName>
    </submittedName>
</protein>
<sequence>MEHVAPPANKELLAAFALTVPVSSVHCERDFSTMNRGDRLPIAPSLTADVLGTDSRRYVFQTNRSKHRYCPRTRHSYISESSFTAYTDANGSA</sequence>
<dbReference type="EMBL" id="SRLO01000412">
    <property type="protein sequence ID" value="TNN57136.1"/>
    <property type="molecule type" value="Genomic_DNA"/>
</dbReference>
<dbReference type="Proteomes" id="UP000314294">
    <property type="component" value="Unassembled WGS sequence"/>
</dbReference>
<reference evidence="1 2" key="1">
    <citation type="submission" date="2019-03" db="EMBL/GenBank/DDBJ databases">
        <title>First draft genome of Liparis tanakae, snailfish: a comprehensive survey of snailfish specific genes.</title>
        <authorList>
            <person name="Kim W."/>
            <person name="Song I."/>
            <person name="Jeong J.-H."/>
            <person name="Kim D."/>
            <person name="Kim S."/>
            <person name="Ryu S."/>
            <person name="Song J.Y."/>
            <person name="Lee S.K."/>
        </authorList>
    </citation>
    <scope>NUCLEOTIDE SEQUENCE [LARGE SCALE GENOMIC DNA]</scope>
    <source>
        <tissue evidence="1">Muscle</tissue>
    </source>
</reference>
<evidence type="ECO:0000313" key="1">
    <source>
        <dbReference type="EMBL" id="TNN57136.1"/>
    </source>
</evidence>
<evidence type="ECO:0000313" key="2">
    <source>
        <dbReference type="Proteomes" id="UP000314294"/>
    </source>
</evidence>
<dbReference type="AlphaFoldDB" id="A0A4Z2GUD5"/>
<gene>
    <name evidence="1" type="ORF">EYF80_032639</name>
</gene>
<organism evidence="1 2">
    <name type="scientific">Liparis tanakae</name>
    <name type="common">Tanaka's snailfish</name>
    <dbReference type="NCBI Taxonomy" id="230148"/>
    <lineage>
        <taxon>Eukaryota</taxon>
        <taxon>Metazoa</taxon>
        <taxon>Chordata</taxon>
        <taxon>Craniata</taxon>
        <taxon>Vertebrata</taxon>
        <taxon>Euteleostomi</taxon>
        <taxon>Actinopterygii</taxon>
        <taxon>Neopterygii</taxon>
        <taxon>Teleostei</taxon>
        <taxon>Neoteleostei</taxon>
        <taxon>Acanthomorphata</taxon>
        <taxon>Eupercaria</taxon>
        <taxon>Perciformes</taxon>
        <taxon>Cottioidei</taxon>
        <taxon>Cottales</taxon>
        <taxon>Liparidae</taxon>
        <taxon>Liparis</taxon>
    </lineage>
</organism>
<dbReference type="OrthoDB" id="6159421at2759"/>
<keyword evidence="2" id="KW-1185">Reference proteome</keyword>
<name>A0A4Z2GUD5_9TELE</name>